<accession>A0ABP0ZB60</accession>
<dbReference type="PANTHER" id="PTHR14091">
    <property type="entry name" value="PERIODIC TRYPTOPHAN PROTEIN 1"/>
    <property type="match status" value="1"/>
</dbReference>
<reference evidence="2 3" key="1">
    <citation type="submission" date="2024-03" db="EMBL/GenBank/DDBJ databases">
        <authorList>
            <person name="Gkanogiannis A."/>
            <person name="Becerra Lopez-Lavalle L."/>
        </authorList>
    </citation>
    <scope>NUCLEOTIDE SEQUENCE [LARGE SCALE GENOMIC DNA]</scope>
</reference>
<dbReference type="SMART" id="SM00320">
    <property type="entry name" value="WD40"/>
    <property type="match status" value="2"/>
</dbReference>
<dbReference type="PANTHER" id="PTHR14091:SF0">
    <property type="entry name" value="PERIODIC TRYPTOPHAN PROTEIN 1 HOMOLOG"/>
    <property type="match status" value="1"/>
</dbReference>
<dbReference type="EMBL" id="OZ021743">
    <property type="protein sequence ID" value="CAK9330003.1"/>
    <property type="molecule type" value="Genomic_DNA"/>
</dbReference>
<evidence type="ECO:0008006" key="4">
    <source>
        <dbReference type="Google" id="ProtNLM"/>
    </source>
</evidence>
<sequence>MIKIVLEDFSIRSDDEVNEEDMDVEDTGDEEIANALAVAQTLGKSSETTKSKTKYDDLAEGLKELNMDRYDDEDDGSSHSMESVRSKNPFHSGYKWLVTTDMESLAWDPRTGHMFVVSLEDGTVKDFYIWNATTETSSESKASFTLHAHQKVVCSVSYNPLAPNLLATGSKDKVVWDTLSDAAVSQKFGKYGQPIS</sequence>
<evidence type="ECO:0000313" key="2">
    <source>
        <dbReference type="EMBL" id="CAK9330003.1"/>
    </source>
</evidence>
<gene>
    <name evidence="2" type="ORF">CITCOLO1_LOCUS22485</name>
</gene>
<keyword evidence="3" id="KW-1185">Reference proteome</keyword>
<proteinExistence type="predicted"/>
<dbReference type="Gene3D" id="2.130.10.10">
    <property type="entry name" value="YVTN repeat-like/Quinoprotein amine dehydrogenase"/>
    <property type="match status" value="1"/>
</dbReference>
<evidence type="ECO:0000256" key="1">
    <source>
        <dbReference type="SAM" id="MobiDB-lite"/>
    </source>
</evidence>
<dbReference type="InterPro" id="IPR015943">
    <property type="entry name" value="WD40/YVTN_repeat-like_dom_sf"/>
</dbReference>
<name>A0ABP0ZB60_9ROSI</name>
<evidence type="ECO:0000313" key="3">
    <source>
        <dbReference type="Proteomes" id="UP001642487"/>
    </source>
</evidence>
<dbReference type="Proteomes" id="UP001642487">
    <property type="component" value="Chromosome 9"/>
</dbReference>
<protein>
    <recommendedName>
        <fullName evidence="4">Transducin/WD40 repeat-like superfamily protein</fullName>
    </recommendedName>
</protein>
<dbReference type="InterPro" id="IPR044285">
    <property type="entry name" value="PWP1"/>
</dbReference>
<dbReference type="InterPro" id="IPR036322">
    <property type="entry name" value="WD40_repeat_dom_sf"/>
</dbReference>
<dbReference type="InterPro" id="IPR001680">
    <property type="entry name" value="WD40_rpt"/>
</dbReference>
<dbReference type="SUPFAM" id="SSF50978">
    <property type="entry name" value="WD40 repeat-like"/>
    <property type="match status" value="1"/>
</dbReference>
<organism evidence="2 3">
    <name type="scientific">Citrullus colocynthis</name>
    <name type="common">colocynth</name>
    <dbReference type="NCBI Taxonomy" id="252529"/>
    <lineage>
        <taxon>Eukaryota</taxon>
        <taxon>Viridiplantae</taxon>
        <taxon>Streptophyta</taxon>
        <taxon>Embryophyta</taxon>
        <taxon>Tracheophyta</taxon>
        <taxon>Spermatophyta</taxon>
        <taxon>Magnoliopsida</taxon>
        <taxon>eudicotyledons</taxon>
        <taxon>Gunneridae</taxon>
        <taxon>Pentapetalae</taxon>
        <taxon>rosids</taxon>
        <taxon>fabids</taxon>
        <taxon>Cucurbitales</taxon>
        <taxon>Cucurbitaceae</taxon>
        <taxon>Benincaseae</taxon>
        <taxon>Citrullus</taxon>
    </lineage>
</organism>
<feature type="region of interest" description="Disordered" evidence="1">
    <location>
        <begin position="66"/>
        <end position="87"/>
    </location>
</feature>